<evidence type="ECO:0000313" key="4">
    <source>
        <dbReference type="Proteomes" id="UP000286678"/>
    </source>
</evidence>
<dbReference type="RefSeq" id="WP_126834751.1">
    <property type="nucleotide sequence ID" value="NZ_PIPT01000010.1"/>
</dbReference>
<dbReference type="InterPro" id="IPR014940">
    <property type="entry name" value="BAAT_C"/>
</dbReference>
<gene>
    <name evidence="3" type="ORF">CWE21_12390</name>
</gene>
<dbReference type="PROSITE" id="PS51257">
    <property type="entry name" value="PROKAR_LIPOPROTEIN"/>
    <property type="match status" value="1"/>
</dbReference>
<dbReference type="Pfam" id="PF08840">
    <property type="entry name" value="BAAT_C"/>
    <property type="match status" value="1"/>
</dbReference>
<feature type="chain" id="PRO_5019018674" evidence="1">
    <location>
        <begin position="23"/>
        <end position="282"/>
    </location>
</feature>
<dbReference type="PANTHER" id="PTHR10824">
    <property type="entry name" value="ACYL-COENZYME A THIOESTERASE-RELATED"/>
    <property type="match status" value="1"/>
</dbReference>
<proteinExistence type="predicted"/>
<keyword evidence="4" id="KW-1185">Reference proteome</keyword>
<reference evidence="4" key="1">
    <citation type="journal article" date="2018" name="Front. Microbiol.">
        <title>Genome-Based Analysis Reveals the Taxonomy and Diversity of the Family Idiomarinaceae.</title>
        <authorList>
            <person name="Liu Y."/>
            <person name="Lai Q."/>
            <person name="Shao Z."/>
        </authorList>
    </citation>
    <scope>NUCLEOTIDE SEQUENCE [LARGE SCALE GENOMIC DNA]</scope>
    <source>
        <strain evidence="4">SW15</strain>
    </source>
</reference>
<dbReference type="Proteomes" id="UP000286678">
    <property type="component" value="Unassembled WGS sequence"/>
</dbReference>
<dbReference type="GO" id="GO:0006637">
    <property type="term" value="P:acyl-CoA metabolic process"/>
    <property type="evidence" value="ECO:0007669"/>
    <property type="project" value="TreeGrafter"/>
</dbReference>
<name>A0A432XBV4_9GAMM</name>
<dbReference type="SUPFAM" id="SSF53474">
    <property type="entry name" value="alpha/beta-Hydrolases"/>
    <property type="match status" value="1"/>
</dbReference>
<dbReference type="InterPro" id="IPR029058">
    <property type="entry name" value="AB_hydrolase_fold"/>
</dbReference>
<sequence length="282" mass="30603">MKKLITPTLLVGLLAACSQAPAPDLHKLYINDEQAHPLVVLLGGSDGGNYFAAPQMKPLLERYHDYGFSVASLGYFGTENTPDKPRELSLEAINERIALLAADPAVKDECVVLLGFSKGAELALLLGSHFDTANHIVAAFPSHVAWNAVKSPSSQSGWRLNGEPLAYIDAPLVSFDMLSGMITGEYVDAFNDALAEASPADIDAARIPVEQIQGSVTLVSSKQDQIWPSYDMALQIEEHLKQQGYSKPTLHIALEGDHYSYDRNTMHKVLSQLKEVMGPNCG</sequence>
<keyword evidence="1" id="KW-0732">Signal</keyword>
<evidence type="ECO:0000313" key="3">
    <source>
        <dbReference type="EMBL" id="RUO46175.1"/>
    </source>
</evidence>
<dbReference type="AlphaFoldDB" id="A0A432XBV4"/>
<accession>A0A432XBV4</accession>
<protein>
    <submittedName>
        <fullName evidence="3">Acyl-CoA thioester hydrolase</fullName>
    </submittedName>
</protein>
<keyword evidence="3" id="KW-0378">Hydrolase</keyword>
<dbReference type="Gene3D" id="3.40.50.1820">
    <property type="entry name" value="alpha/beta hydrolase"/>
    <property type="match status" value="1"/>
</dbReference>
<feature type="signal peptide" evidence="1">
    <location>
        <begin position="1"/>
        <end position="22"/>
    </location>
</feature>
<feature type="domain" description="BAAT/Acyl-CoA thioester hydrolase C-terminal" evidence="2">
    <location>
        <begin position="90"/>
        <end position="250"/>
    </location>
</feature>
<evidence type="ECO:0000256" key="1">
    <source>
        <dbReference type="SAM" id="SignalP"/>
    </source>
</evidence>
<dbReference type="GO" id="GO:0006631">
    <property type="term" value="P:fatty acid metabolic process"/>
    <property type="evidence" value="ECO:0007669"/>
    <property type="project" value="TreeGrafter"/>
</dbReference>
<dbReference type="GO" id="GO:0047617">
    <property type="term" value="F:fatty acyl-CoA hydrolase activity"/>
    <property type="evidence" value="ECO:0007669"/>
    <property type="project" value="TreeGrafter"/>
</dbReference>
<dbReference type="PANTHER" id="PTHR10824:SF4">
    <property type="entry name" value="ACYL-COENZYME A THIOESTERASE 1-LIKE"/>
    <property type="match status" value="1"/>
</dbReference>
<comment type="caution">
    <text evidence="3">The sequence shown here is derived from an EMBL/GenBank/DDBJ whole genome shotgun (WGS) entry which is preliminary data.</text>
</comment>
<dbReference type="OrthoDB" id="8922993at2"/>
<evidence type="ECO:0000259" key="2">
    <source>
        <dbReference type="Pfam" id="PF08840"/>
    </source>
</evidence>
<dbReference type="EMBL" id="PIPT01000010">
    <property type="protein sequence ID" value="RUO46175.1"/>
    <property type="molecule type" value="Genomic_DNA"/>
</dbReference>
<organism evidence="3 4">
    <name type="scientific">Pseudidiomarina aquimaris</name>
    <dbReference type="NCBI Taxonomy" id="641841"/>
    <lineage>
        <taxon>Bacteria</taxon>
        <taxon>Pseudomonadati</taxon>
        <taxon>Pseudomonadota</taxon>
        <taxon>Gammaproteobacteria</taxon>
        <taxon>Alteromonadales</taxon>
        <taxon>Idiomarinaceae</taxon>
        <taxon>Pseudidiomarina</taxon>
    </lineage>
</organism>